<gene>
    <name evidence="1" type="ORF">MarbSA_02450</name>
</gene>
<protein>
    <submittedName>
        <fullName evidence="1">N-acetyltransferase</fullName>
    </submittedName>
</protein>
<proteinExistence type="predicted"/>
<evidence type="ECO:0000313" key="1">
    <source>
        <dbReference type="EMBL" id="BBL61205.1"/>
    </source>
</evidence>
<accession>A0ACA8R125</accession>
<dbReference type="Proteomes" id="UP000825015">
    <property type="component" value="Chromosome"/>
</dbReference>
<evidence type="ECO:0000313" key="2">
    <source>
        <dbReference type="Proteomes" id="UP000825015"/>
    </source>
</evidence>
<organism evidence="1 2">
    <name type="scientific">Methanobrevibacter arboriphilus</name>
    <dbReference type="NCBI Taxonomy" id="39441"/>
    <lineage>
        <taxon>Archaea</taxon>
        <taxon>Methanobacteriati</taxon>
        <taxon>Methanobacteriota</taxon>
        <taxon>Methanomada group</taxon>
        <taxon>Methanobacteria</taxon>
        <taxon>Methanobacteriales</taxon>
        <taxon>Methanobacteriaceae</taxon>
        <taxon>Methanobrevibacter</taxon>
    </lineage>
</organism>
<dbReference type="EMBL" id="AP019779">
    <property type="protein sequence ID" value="BBL61205.1"/>
    <property type="molecule type" value="Genomic_DNA"/>
</dbReference>
<sequence>MKNILGILLRSILFEKYFIEESCDVVLMIIEKANSNDLDEILDLQKLSYITEAELYNDNSIEPLNQTIDEIIEEFQKGVILKAFDYEYGIIGSIRAVKSNNNILIRKLIVHPDFQNMGIGKKLLSAIENYYISLYSNIEFYLFTGYKSSKNLYLYRKCGYKEFKTEKISETFGFVHFKKKSNDIYI</sequence>
<keyword evidence="2" id="KW-1185">Reference proteome</keyword>
<reference evidence="1" key="1">
    <citation type="submission" date="2019-06" db="EMBL/GenBank/DDBJ databases">
        <title>Complete genome sequence of Methanobrevibacter arboriphilus strain SA.</title>
        <authorList>
            <person name="Asakawa S."/>
        </authorList>
    </citation>
    <scope>NUCLEOTIDE SEQUENCE</scope>
    <source>
        <strain evidence="1">SA</strain>
    </source>
</reference>
<name>A0ACA8R125_METAZ</name>